<dbReference type="AlphaFoldDB" id="A0A396H196"/>
<accession>A0A396H196</accession>
<gene>
    <name evidence="1" type="ORF">MtrunA17_Chr7g0224351</name>
</gene>
<dbReference type="Proteomes" id="UP000265566">
    <property type="component" value="Chromosome 7"/>
</dbReference>
<evidence type="ECO:0000313" key="1">
    <source>
        <dbReference type="EMBL" id="RHN44895.1"/>
    </source>
</evidence>
<comment type="caution">
    <text evidence="1">The sequence shown here is derived from an EMBL/GenBank/DDBJ whole genome shotgun (WGS) entry which is preliminary data.</text>
</comment>
<dbReference type="Gramene" id="rna39072">
    <property type="protein sequence ID" value="RHN44895.1"/>
    <property type="gene ID" value="gene39072"/>
</dbReference>
<proteinExistence type="predicted"/>
<sequence length="40" mass="4767">MCSLAYNSRIRQVYQIVYQVIKCKYSIVYPHGLSFRPNNL</sequence>
<reference evidence="2" key="1">
    <citation type="journal article" date="2018" name="Nat. Plants">
        <title>Whole-genome landscape of Medicago truncatula symbiotic genes.</title>
        <authorList>
            <person name="Pecrix Y."/>
            <person name="Staton S.E."/>
            <person name="Sallet E."/>
            <person name="Lelandais-Briere C."/>
            <person name="Moreau S."/>
            <person name="Carrere S."/>
            <person name="Blein T."/>
            <person name="Jardinaud M.F."/>
            <person name="Latrasse D."/>
            <person name="Zouine M."/>
            <person name="Zahm M."/>
            <person name="Kreplak J."/>
            <person name="Mayjonade B."/>
            <person name="Satge C."/>
            <person name="Perez M."/>
            <person name="Cauet S."/>
            <person name="Marande W."/>
            <person name="Chantry-Darmon C."/>
            <person name="Lopez-Roques C."/>
            <person name="Bouchez O."/>
            <person name="Berard A."/>
            <person name="Debelle F."/>
            <person name="Munos S."/>
            <person name="Bendahmane A."/>
            <person name="Berges H."/>
            <person name="Niebel A."/>
            <person name="Buitink J."/>
            <person name="Frugier F."/>
            <person name="Benhamed M."/>
            <person name="Crespi M."/>
            <person name="Gouzy J."/>
            <person name="Gamas P."/>
        </authorList>
    </citation>
    <scope>NUCLEOTIDE SEQUENCE [LARGE SCALE GENOMIC DNA]</scope>
    <source>
        <strain evidence="2">cv. Jemalong A17</strain>
    </source>
</reference>
<name>A0A396H196_MEDTR</name>
<evidence type="ECO:0000313" key="2">
    <source>
        <dbReference type="Proteomes" id="UP000265566"/>
    </source>
</evidence>
<organism evidence="1 2">
    <name type="scientific">Medicago truncatula</name>
    <name type="common">Barrel medic</name>
    <name type="synonym">Medicago tribuloides</name>
    <dbReference type="NCBI Taxonomy" id="3880"/>
    <lineage>
        <taxon>Eukaryota</taxon>
        <taxon>Viridiplantae</taxon>
        <taxon>Streptophyta</taxon>
        <taxon>Embryophyta</taxon>
        <taxon>Tracheophyta</taxon>
        <taxon>Spermatophyta</taxon>
        <taxon>Magnoliopsida</taxon>
        <taxon>eudicotyledons</taxon>
        <taxon>Gunneridae</taxon>
        <taxon>Pentapetalae</taxon>
        <taxon>rosids</taxon>
        <taxon>fabids</taxon>
        <taxon>Fabales</taxon>
        <taxon>Fabaceae</taxon>
        <taxon>Papilionoideae</taxon>
        <taxon>50 kb inversion clade</taxon>
        <taxon>NPAAA clade</taxon>
        <taxon>Hologalegina</taxon>
        <taxon>IRL clade</taxon>
        <taxon>Trifolieae</taxon>
        <taxon>Medicago</taxon>
    </lineage>
</organism>
<dbReference type="EMBL" id="PSQE01000007">
    <property type="protein sequence ID" value="RHN44895.1"/>
    <property type="molecule type" value="Genomic_DNA"/>
</dbReference>
<protein>
    <submittedName>
        <fullName evidence="1">Uncharacterized protein</fullName>
    </submittedName>
</protein>